<dbReference type="STRING" id="93625.A0A409WJH6"/>
<evidence type="ECO:0000313" key="3">
    <source>
        <dbReference type="EMBL" id="PPQ78683.1"/>
    </source>
</evidence>
<keyword evidence="4" id="KW-1185">Reference proteome</keyword>
<sequence>MSDSSSIRSSMRASTFLNRPQIAPMGPRTRQSTMRTSTLLENSTTSRLSALDLTEFGARSSLNSSPTPMSPMSSSLPASARKSLPPLSEEATSSEQAPAYEHEPENHSDAASASQEPLSPFGEPGSPRSIPSYDQELEDSNPAEVASIFQPQSPISEEPHYQDESVPPYDDETRYPSQIELTLLSQSLMAMQTEYSDAESDIEETPTSLSTTREPLTIDSSAREFLASETSVLESQAPETPASEIQVAEPPALGPPVPEPLIPEVPTQETADAPAPETLVPVIPIPEPPIQAPMASAASLPPPKLIPPPPIKFESIPVPWKGLPLDAALWTVDSGELQDVVSRAIRSSASEAFVRLLTAENLDTVLPAELARLESLKTVTQSKYRFLVHRRTMLFQALNSTSLSQQKDGEDGVSVVSRLAAQLADTIGECDKNLEEVLSITDQMAQIHKLIDIHWSSALAIALRKLNGSYARRSADLTTAKERIAQLEAELGDAWKEAERMAQELDDYEAAIEADDTEAIIGTAEVVAVPNPPSTHTRRTSMPMSPTLLAFTPKSPALPASPGLSHFVFPPEVHLKAKETEAEDVPDTVSTRSAKSYRSAWTTESNNHVAVVHAAKKRGHRASQSSLRLNTGHLRKHSDPRTRTPYEEHPPVPELPVQFTPFNGIMNATNASSILLNHFDTHLNPHLRRQVSLDSVRTGASRIVPNSYRGRATAMDDLYVRSQNINKHQLSSSDGPEIEVVPRTFAAENYASNHGKQPASSTNDRPLAKDPSKSIPSMWMNVDAVKPHAPPTRAKSPESQAPSTSPVSSGISHHTQSSKMTLNTQASARSSTYDKLRGLTKRYSVSLPLFNSQPRGSSRRSD</sequence>
<protein>
    <submittedName>
        <fullName evidence="3">Uncharacterized protein</fullName>
    </submittedName>
</protein>
<comment type="caution">
    <text evidence="3">The sequence shown here is derived from an EMBL/GenBank/DDBJ whole genome shotgun (WGS) entry which is preliminary data.</text>
</comment>
<dbReference type="Proteomes" id="UP000283269">
    <property type="component" value="Unassembled WGS sequence"/>
</dbReference>
<dbReference type="AlphaFoldDB" id="A0A409WJH6"/>
<dbReference type="InParanoid" id="A0A409WJH6"/>
<dbReference type="OrthoDB" id="3271284at2759"/>
<feature type="compositionally biased region" description="Low complexity" evidence="2">
    <location>
        <begin position="1"/>
        <end position="14"/>
    </location>
</feature>
<name>A0A409WJH6_PSICY</name>
<feature type="compositionally biased region" description="Basic and acidic residues" evidence="2">
    <location>
        <begin position="637"/>
        <end position="651"/>
    </location>
</feature>
<organism evidence="3 4">
    <name type="scientific">Psilocybe cyanescens</name>
    <dbReference type="NCBI Taxonomy" id="93625"/>
    <lineage>
        <taxon>Eukaryota</taxon>
        <taxon>Fungi</taxon>
        <taxon>Dikarya</taxon>
        <taxon>Basidiomycota</taxon>
        <taxon>Agaricomycotina</taxon>
        <taxon>Agaricomycetes</taxon>
        <taxon>Agaricomycetidae</taxon>
        <taxon>Agaricales</taxon>
        <taxon>Agaricineae</taxon>
        <taxon>Strophariaceae</taxon>
        <taxon>Psilocybe</taxon>
    </lineage>
</organism>
<gene>
    <name evidence="3" type="ORF">CVT25_010704</name>
</gene>
<evidence type="ECO:0000256" key="2">
    <source>
        <dbReference type="SAM" id="MobiDB-lite"/>
    </source>
</evidence>
<feature type="region of interest" description="Disordered" evidence="2">
    <location>
        <begin position="750"/>
        <end position="835"/>
    </location>
</feature>
<feature type="region of interest" description="Disordered" evidence="2">
    <location>
        <begin position="1"/>
        <end position="177"/>
    </location>
</feature>
<feature type="compositionally biased region" description="Polar residues" evidence="2">
    <location>
        <begin position="29"/>
        <end position="48"/>
    </location>
</feature>
<accession>A0A409WJH6</accession>
<feature type="compositionally biased region" description="Low complexity" evidence="2">
    <location>
        <begin position="60"/>
        <end position="80"/>
    </location>
</feature>
<feature type="compositionally biased region" description="Polar residues" evidence="2">
    <location>
        <begin position="797"/>
        <end position="831"/>
    </location>
</feature>
<feature type="compositionally biased region" description="Polar residues" evidence="2">
    <location>
        <begin position="750"/>
        <end position="764"/>
    </location>
</feature>
<feature type="region of interest" description="Disordered" evidence="2">
    <location>
        <begin position="843"/>
        <end position="862"/>
    </location>
</feature>
<feature type="coiled-coil region" evidence="1">
    <location>
        <begin position="470"/>
        <end position="518"/>
    </location>
</feature>
<proteinExistence type="predicted"/>
<keyword evidence="1" id="KW-0175">Coiled coil</keyword>
<feature type="compositionally biased region" description="Polar residues" evidence="2">
    <location>
        <begin position="205"/>
        <end position="220"/>
    </location>
</feature>
<reference evidence="3 4" key="1">
    <citation type="journal article" date="2018" name="Evol. Lett.">
        <title>Horizontal gene cluster transfer increased hallucinogenic mushroom diversity.</title>
        <authorList>
            <person name="Reynolds H.T."/>
            <person name="Vijayakumar V."/>
            <person name="Gluck-Thaler E."/>
            <person name="Korotkin H.B."/>
            <person name="Matheny P.B."/>
            <person name="Slot J.C."/>
        </authorList>
    </citation>
    <scope>NUCLEOTIDE SEQUENCE [LARGE SCALE GENOMIC DNA]</scope>
    <source>
        <strain evidence="3 4">2631</strain>
    </source>
</reference>
<dbReference type="EMBL" id="NHYD01003409">
    <property type="protein sequence ID" value="PPQ78683.1"/>
    <property type="molecule type" value="Genomic_DNA"/>
</dbReference>
<evidence type="ECO:0000256" key="1">
    <source>
        <dbReference type="SAM" id="Coils"/>
    </source>
</evidence>
<evidence type="ECO:0000313" key="4">
    <source>
        <dbReference type="Proteomes" id="UP000283269"/>
    </source>
</evidence>
<feature type="region of interest" description="Disordered" evidence="2">
    <location>
        <begin position="193"/>
        <end position="224"/>
    </location>
</feature>
<feature type="region of interest" description="Disordered" evidence="2">
    <location>
        <begin position="616"/>
        <end position="654"/>
    </location>
</feature>